<name>A0A250WRX7_9CHLO</name>
<reference evidence="9 10" key="1">
    <citation type="submission" date="2017-08" db="EMBL/GenBank/DDBJ databases">
        <title>Acidophilic green algal genome provides insights into adaptation to an acidic environment.</title>
        <authorList>
            <person name="Hirooka S."/>
            <person name="Hirose Y."/>
            <person name="Kanesaki Y."/>
            <person name="Higuchi S."/>
            <person name="Fujiwara T."/>
            <person name="Onuma R."/>
            <person name="Era A."/>
            <person name="Ohbayashi R."/>
            <person name="Uzuka A."/>
            <person name="Nozaki H."/>
            <person name="Yoshikawa H."/>
            <person name="Miyagishima S.Y."/>
        </authorList>
    </citation>
    <scope>NUCLEOTIDE SEQUENCE [LARGE SCALE GENOMIC DNA]</scope>
    <source>
        <strain evidence="9 10">NIES-2499</strain>
    </source>
</reference>
<comment type="subcellular location">
    <subcellularLocation>
        <location evidence="1">Cytoplasm</location>
    </subcellularLocation>
</comment>
<comment type="caution">
    <text evidence="9">The sequence shown here is derived from an EMBL/GenBank/DDBJ whole genome shotgun (WGS) entry which is preliminary data.</text>
</comment>
<evidence type="ECO:0000256" key="6">
    <source>
        <dbReference type="ARBA" id="ARBA00024898"/>
    </source>
</evidence>
<keyword evidence="10" id="KW-1185">Reference proteome</keyword>
<evidence type="ECO:0000256" key="3">
    <source>
        <dbReference type="ARBA" id="ARBA00018920"/>
    </source>
</evidence>
<feature type="coiled-coil region" evidence="8">
    <location>
        <begin position="241"/>
        <end position="313"/>
    </location>
</feature>
<dbReference type="Pfam" id="PF15294">
    <property type="entry name" value="Leu_zip"/>
    <property type="match status" value="1"/>
</dbReference>
<evidence type="ECO:0000256" key="8">
    <source>
        <dbReference type="SAM" id="Coils"/>
    </source>
</evidence>
<dbReference type="InterPro" id="IPR026157">
    <property type="entry name" value="LZTFL1"/>
</dbReference>
<dbReference type="STRING" id="1157962.A0A250WRX7"/>
<evidence type="ECO:0000256" key="2">
    <source>
        <dbReference type="ARBA" id="ARBA00008868"/>
    </source>
</evidence>
<evidence type="ECO:0000313" key="10">
    <source>
        <dbReference type="Proteomes" id="UP000232323"/>
    </source>
</evidence>
<dbReference type="OrthoDB" id="313412at2759"/>
<dbReference type="PANTHER" id="PTHR21635">
    <property type="entry name" value="LEUCINE ZIPPER TRANSCRIPTION FACTOR LIKE"/>
    <property type="match status" value="1"/>
</dbReference>
<evidence type="ECO:0000256" key="7">
    <source>
        <dbReference type="ARBA" id="ARBA00026004"/>
    </source>
</evidence>
<sequence length="328" mass="36940">MDISLSDDHELQVQAYLRFAKLKRAQHVREALAVITEFKDDRLTPGEMYNYTDIKGLLDDMSSSMKSLVDKEIQHAYHTNALLVKILLSQAQVNGLELQVDTNALENEFLLKQIAVSEATAVSRPASDFVRRNTQLGKIGTVSTINMSDPKAAKERDALGSELQTTKQRLEQLQQQTTQMMRDRTAVTNELNALKDELAAKDAALQAVQTGQTEMLSKMQREFSSLSTQAAGAAQVSGAQFEDLKKQLNETRGDLEETRRKLARAQDEINSKDAEMRGTRDVLDGRLMESKQFQQMKKMMQQKSSEVVELRKRLGRYEPQSIPSADDL</sequence>
<dbReference type="AlphaFoldDB" id="A0A250WRX7"/>
<evidence type="ECO:0000256" key="4">
    <source>
        <dbReference type="ARBA" id="ARBA00022490"/>
    </source>
</evidence>
<dbReference type="Proteomes" id="UP000232323">
    <property type="component" value="Unassembled WGS sequence"/>
</dbReference>
<keyword evidence="5 8" id="KW-0175">Coiled coil</keyword>
<protein>
    <recommendedName>
        <fullName evidence="3">Leucine zipper transcription factor-like protein 1</fullName>
    </recommendedName>
</protein>
<keyword evidence="4" id="KW-0963">Cytoplasm</keyword>
<comment type="similarity">
    <text evidence="2">Belongs to the LZTFL1 family.</text>
</comment>
<dbReference type="GO" id="GO:1903565">
    <property type="term" value="P:negative regulation of protein localization to cilium"/>
    <property type="evidence" value="ECO:0007669"/>
    <property type="project" value="TreeGrafter"/>
</dbReference>
<accession>A0A250WRX7</accession>
<evidence type="ECO:0000256" key="1">
    <source>
        <dbReference type="ARBA" id="ARBA00004496"/>
    </source>
</evidence>
<evidence type="ECO:0000256" key="5">
    <source>
        <dbReference type="ARBA" id="ARBA00023054"/>
    </source>
</evidence>
<proteinExistence type="inferred from homology"/>
<gene>
    <name evidence="9" type="ORF">CEUSTIGMA_g1058.t1</name>
</gene>
<evidence type="ECO:0000313" key="9">
    <source>
        <dbReference type="EMBL" id="GAX73607.1"/>
    </source>
</evidence>
<feature type="coiled-coil region" evidence="8">
    <location>
        <begin position="156"/>
        <end position="190"/>
    </location>
</feature>
<organism evidence="9 10">
    <name type="scientific">Chlamydomonas eustigma</name>
    <dbReference type="NCBI Taxonomy" id="1157962"/>
    <lineage>
        <taxon>Eukaryota</taxon>
        <taxon>Viridiplantae</taxon>
        <taxon>Chlorophyta</taxon>
        <taxon>core chlorophytes</taxon>
        <taxon>Chlorophyceae</taxon>
        <taxon>CS clade</taxon>
        <taxon>Chlamydomonadales</taxon>
        <taxon>Chlamydomonadaceae</taxon>
        <taxon>Chlamydomonas</taxon>
    </lineage>
</organism>
<comment type="subunit">
    <text evidence="7">Self-associates. Interacts with BBS9; the interaction mediates the association of LZTL1 with the BBsome complex and regulates BBSome ciliary trafficking.</text>
</comment>
<comment type="function">
    <text evidence="6">Regulates ciliary localization of the BBSome complex. Together with the BBSome complex, controls SMO ciliary trafficking and contributes to the sonic hedgehog (SHH) pathway regulation. May play a role in neurite outgrowth. May have tumor suppressor function.</text>
</comment>
<dbReference type="GO" id="GO:0005737">
    <property type="term" value="C:cytoplasm"/>
    <property type="evidence" value="ECO:0007669"/>
    <property type="project" value="UniProtKB-SubCell"/>
</dbReference>
<dbReference type="EMBL" id="BEGY01000004">
    <property type="protein sequence ID" value="GAX73607.1"/>
    <property type="molecule type" value="Genomic_DNA"/>
</dbReference>
<dbReference type="PANTHER" id="PTHR21635:SF0">
    <property type="entry name" value="LEUCINE ZIPPER TRANSCRIPTION FACTOR-LIKE PROTEIN 1"/>
    <property type="match status" value="1"/>
</dbReference>